<dbReference type="Pfam" id="PF07702">
    <property type="entry name" value="UTRA"/>
    <property type="match status" value="1"/>
</dbReference>
<name>A0A931ANQ7_9FIRM</name>
<comment type="caution">
    <text evidence="5">The sequence shown here is derived from an EMBL/GenBank/DDBJ whole genome shotgun (WGS) entry which is preliminary data.</text>
</comment>
<gene>
    <name evidence="5" type="ORF">I0Q91_03345</name>
</gene>
<keyword evidence="3" id="KW-0804">Transcription</keyword>
<dbReference type="SUPFAM" id="SSF64288">
    <property type="entry name" value="Chorismate lyase-like"/>
    <property type="match status" value="1"/>
</dbReference>
<dbReference type="Gene3D" id="1.10.10.10">
    <property type="entry name" value="Winged helix-like DNA-binding domain superfamily/Winged helix DNA-binding domain"/>
    <property type="match status" value="1"/>
</dbReference>
<protein>
    <submittedName>
        <fullName evidence="5">GntR family transcriptional regulator</fullName>
    </submittedName>
</protein>
<dbReference type="CDD" id="cd07377">
    <property type="entry name" value="WHTH_GntR"/>
    <property type="match status" value="1"/>
</dbReference>
<dbReference type="PROSITE" id="PS50949">
    <property type="entry name" value="HTH_GNTR"/>
    <property type="match status" value="1"/>
</dbReference>
<dbReference type="PANTHER" id="PTHR44846:SF17">
    <property type="entry name" value="GNTR-FAMILY TRANSCRIPTIONAL REGULATOR"/>
    <property type="match status" value="1"/>
</dbReference>
<dbReference type="SMART" id="SM00866">
    <property type="entry name" value="UTRA"/>
    <property type="match status" value="1"/>
</dbReference>
<dbReference type="Gene3D" id="3.40.1410.10">
    <property type="entry name" value="Chorismate lyase-like"/>
    <property type="match status" value="1"/>
</dbReference>
<dbReference type="InterPro" id="IPR036388">
    <property type="entry name" value="WH-like_DNA-bd_sf"/>
</dbReference>
<dbReference type="Proteomes" id="UP000621436">
    <property type="component" value="Unassembled WGS sequence"/>
</dbReference>
<dbReference type="PANTHER" id="PTHR44846">
    <property type="entry name" value="MANNOSYL-D-GLYCERATE TRANSPORT/METABOLISM SYSTEM REPRESSOR MNGR-RELATED"/>
    <property type="match status" value="1"/>
</dbReference>
<dbReference type="InterPro" id="IPR011663">
    <property type="entry name" value="UTRA"/>
</dbReference>
<dbReference type="AlphaFoldDB" id="A0A931ANQ7"/>
<dbReference type="RefSeq" id="WP_270452869.1">
    <property type="nucleotide sequence ID" value="NZ_JADPIE010000002.1"/>
</dbReference>
<reference evidence="5" key="1">
    <citation type="submission" date="2020-11" db="EMBL/GenBank/DDBJ databases">
        <title>Halonatronomonas betainensis gen. nov., sp. nov. a novel haloalkaliphilic representative of the family Halanaerobiacae capable of betaine degradation.</title>
        <authorList>
            <person name="Boltyanskaya Y."/>
            <person name="Kevbrin V."/>
            <person name="Detkova E."/>
            <person name="Grouzdev D.S."/>
            <person name="Koziaeva V."/>
            <person name="Zhilina T."/>
        </authorList>
    </citation>
    <scope>NUCLEOTIDE SEQUENCE</scope>
    <source>
        <strain evidence="5">Z-7014</strain>
    </source>
</reference>
<dbReference type="EMBL" id="JADPIE010000002">
    <property type="protein sequence ID" value="MBF8436102.1"/>
    <property type="molecule type" value="Genomic_DNA"/>
</dbReference>
<feature type="domain" description="HTH gntR-type" evidence="4">
    <location>
        <begin position="1"/>
        <end position="71"/>
    </location>
</feature>
<organism evidence="5 6">
    <name type="scientific">Halonatronomonas betaini</name>
    <dbReference type="NCBI Taxonomy" id="2778430"/>
    <lineage>
        <taxon>Bacteria</taxon>
        <taxon>Bacillati</taxon>
        <taxon>Bacillota</taxon>
        <taxon>Clostridia</taxon>
        <taxon>Halanaerobiales</taxon>
        <taxon>Halarsenatibacteraceae</taxon>
        <taxon>Halonatronomonas</taxon>
    </lineage>
</organism>
<evidence type="ECO:0000256" key="3">
    <source>
        <dbReference type="ARBA" id="ARBA00023163"/>
    </source>
</evidence>
<keyword evidence="6" id="KW-1185">Reference proteome</keyword>
<keyword evidence="2" id="KW-0238">DNA-binding</keyword>
<dbReference type="GO" id="GO:0003700">
    <property type="term" value="F:DNA-binding transcription factor activity"/>
    <property type="evidence" value="ECO:0007669"/>
    <property type="project" value="InterPro"/>
</dbReference>
<evidence type="ECO:0000313" key="6">
    <source>
        <dbReference type="Proteomes" id="UP000621436"/>
    </source>
</evidence>
<evidence type="ECO:0000313" key="5">
    <source>
        <dbReference type="EMBL" id="MBF8436102.1"/>
    </source>
</evidence>
<dbReference type="GO" id="GO:0045892">
    <property type="term" value="P:negative regulation of DNA-templated transcription"/>
    <property type="evidence" value="ECO:0007669"/>
    <property type="project" value="TreeGrafter"/>
</dbReference>
<dbReference type="InterPro" id="IPR028978">
    <property type="entry name" value="Chorismate_lyase_/UTRA_dom_sf"/>
</dbReference>
<sequence>MKYLKIKEDIRQIINRKLMLENNDDLRLPSEESLAKQLNTSRVTVRESLRDLEKEGTIIRKHGVGTFINSDNDHFDRGIEKLSSVTNIIEERGFTPNTDELKINHVNYEEINNEFKLRNQKDLKNKKFIKIERVRLADEIPVIFNIDYILNEKLNQKKIMNKKNFNGSLLDTLDKNHNIYITNSKAKIKPLVSDRFLQEKLKLPKNSLLLLMKQYNYNSNGEFIFFSKSYFSHDKFEIRMLRTR</sequence>
<keyword evidence="1" id="KW-0805">Transcription regulation</keyword>
<dbReference type="SMART" id="SM00345">
    <property type="entry name" value="HTH_GNTR"/>
    <property type="match status" value="1"/>
</dbReference>
<accession>A0A931ANQ7</accession>
<dbReference type="InterPro" id="IPR000524">
    <property type="entry name" value="Tscrpt_reg_HTH_GntR"/>
</dbReference>
<evidence type="ECO:0000259" key="4">
    <source>
        <dbReference type="PROSITE" id="PS50949"/>
    </source>
</evidence>
<evidence type="ECO:0000256" key="2">
    <source>
        <dbReference type="ARBA" id="ARBA00023125"/>
    </source>
</evidence>
<proteinExistence type="predicted"/>
<dbReference type="Pfam" id="PF00392">
    <property type="entry name" value="GntR"/>
    <property type="match status" value="1"/>
</dbReference>
<dbReference type="GO" id="GO:0003677">
    <property type="term" value="F:DNA binding"/>
    <property type="evidence" value="ECO:0007669"/>
    <property type="project" value="UniProtKB-KW"/>
</dbReference>
<dbReference type="SUPFAM" id="SSF46785">
    <property type="entry name" value="Winged helix' DNA-binding domain"/>
    <property type="match status" value="1"/>
</dbReference>
<dbReference type="InterPro" id="IPR050679">
    <property type="entry name" value="Bact_HTH_transcr_reg"/>
</dbReference>
<evidence type="ECO:0000256" key="1">
    <source>
        <dbReference type="ARBA" id="ARBA00023015"/>
    </source>
</evidence>
<dbReference type="PRINTS" id="PR00035">
    <property type="entry name" value="HTHGNTR"/>
</dbReference>
<dbReference type="InterPro" id="IPR036390">
    <property type="entry name" value="WH_DNA-bd_sf"/>
</dbReference>